<dbReference type="Proteomes" id="UP000176645">
    <property type="component" value="Unassembled WGS sequence"/>
</dbReference>
<gene>
    <name evidence="1" type="ORF">A2Z42_01945</name>
</gene>
<protein>
    <recommendedName>
        <fullName evidence="3">RiboL-PSP-HEPN domain-containing protein</fullName>
    </recommendedName>
</protein>
<comment type="caution">
    <text evidence="1">The sequence shown here is derived from an EMBL/GenBank/DDBJ whole genome shotgun (WGS) entry which is preliminary data.</text>
</comment>
<accession>A0A1G1WHH1</accession>
<name>A0A1G1WHH1_9BACT</name>
<evidence type="ECO:0008006" key="3">
    <source>
        <dbReference type="Google" id="ProtNLM"/>
    </source>
</evidence>
<proteinExistence type="predicted"/>
<organism evidence="1 2">
    <name type="scientific">Candidatus Woykebacteria bacterium RBG_19FT_COMBO_43_10</name>
    <dbReference type="NCBI Taxonomy" id="1802598"/>
    <lineage>
        <taxon>Bacteria</taxon>
        <taxon>Candidatus Woykeibacteriota</taxon>
    </lineage>
</organism>
<evidence type="ECO:0000313" key="2">
    <source>
        <dbReference type="Proteomes" id="UP000176645"/>
    </source>
</evidence>
<reference evidence="1 2" key="1">
    <citation type="journal article" date="2016" name="Nat. Commun.">
        <title>Thousands of microbial genomes shed light on interconnected biogeochemical processes in an aquifer system.</title>
        <authorList>
            <person name="Anantharaman K."/>
            <person name="Brown C.T."/>
            <person name="Hug L.A."/>
            <person name="Sharon I."/>
            <person name="Castelle C.J."/>
            <person name="Probst A.J."/>
            <person name="Thomas B.C."/>
            <person name="Singh A."/>
            <person name="Wilkins M.J."/>
            <person name="Karaoz U."/>
            <person name="Brodie E.L."/>
            <person name="Williams K.H."/>
            <person name="Hubbard S.S."/>
            <person name="Banfield J.F."/>
        </authorList>
    </citation>
    <scope>NUCLEOTIDE SEQUENCE [LARGE SCALE GENOMIC DNA]</scope>
</reference>
<dbReference type="EMBL" id="MHCU01000047">
    <property type="protein sequence ID" value="OGY27165.1"/>
    <property type="molecule type" value="Genomic_DNA"/>
</dbReference>
<evidence type="ECO:0000313" key="1">
    <source>
        <dbReference type="EMBL" id="OGY27165.1"/>
    </source>
</evidence>
<sequence length="208" mass="24264">MSVDVIEQAYYQIHDQLPSLPEPFCYWKKKSSDGRSIPKTLSGDYRPIFNFVYALDLRNNLAELRMCIDYHRSLYSLHKPGLTFGWQHRLVICQMVAGIFEGILLDLFEFLTVRKEENKVLEVLGKQKIENKGFGFGALIDVFSKAGVFDENWQKYLLNLNYLRNTVHPRGLNSEDASFQKNPIVTDSIENLCIRLDKFIELTKEQYK</sequence>
<dbReference type="AlphaFoldDB" id="A0A1G1WHH1"/>